<sequence length="332" mass="35345">MFCAAVARSASRAVPRAMTRCGPQRLASTLSPASRSRTIRGSLVRWALALGAVYYYNTSPVFADEVDAEPTIPATSPFPGPEPNTVDAVVEQKRKQARAAVLSDRQQQSSATGAKTEALGEATAPGSTPASEEDEDDGGQGGAFNPETGEINWDCPCLGGMAHGPCGEQFRAAFSCFVYSNEEPKGMDCIEKFQYVRSMQDCFREHPDVYGAELEDDELPEEAAMEAPAAGRNATPEREEPSRDGRGSSVREAAATGQDTARGSDKSSAENEASHVMGEDGKRAKTVAEKDIARKVDADAKPSRYEVTAESHADAPWRDASVTNGADARKGS</sequence>
<dbReference type="GO" id="GO:0005743">
    <property type="term" value="C:mitochondrial inner membrane"/>
    <property type="evidence" value="ECO:0007669"/>
    <property type="project" value="UniProtKB-SubCell"/>
</dbReference>
<dbReference type="Proteomes" id="UP000253664">
    <property type="component" value="Unassembled WGS sequence"/>
</dbReference>
<dbReference type="InterPro" id="IPR039289">
    <property type="entry name" value="CHCHD4"/>
</dbReference>
<dbReference type="GO" id="GO:0045041">
    <property type="term" value="P:protein import into mitochondrial intermembrane space"/>
    <property type="evidence" value="ECO:0007669"/>
    <property type="project" value="InterPro"/>
</dbReference>
<keyword evidence="4" id="KW-0813">Transport</keyword>
<feature type="compositionally biased region" description="Basic and acidic residues" evidence="13">
    <location>
        <begin position="235"/>
        <end position="246"/>
    </location>
</feature>
<keyword evidence="5" id="KW-0653">Protein transport</keyword>
<organism evidence="14 15">
    <name type="scientific">Ophiocordyceps polyrhachis-furcata BCC 54312</name>
    <dbReference type="NCBI Taxonomy" id="1330021"/>
    <lineage>
        <taxon>Eukaryota</taxon>
        <taxon>Fungi</taxon>
        <taxon>Dikarya</taxon>
        <taxon>Ascomycota</taxon>
        <taxon>Pezizomycotina</taxon>
        <taxon>Sordariomycetes</taxon>
        <taxon>Hypocreomycetidae</taxon>
        <taxon>Hypocreales</taxon>
        <taxon>Ophiocordycipitaceae</taxon>
        <taxon>Ophiocordyceps</taxon>
    </lineage>
</organism>
<gene>
    <name evidence="14" type="ORF">L249_4668</name>
</gene>
<evidence type="ECO:0000256" key="6">
    <source>
        <dbReference type="ARBA" id="ARBA00023002"/>
    </source>
</evidence>
<keyword evidence="8" id="KW-0496">Mitochondrion</keyword>
<proteinExistence type="predicted"/>
<protein>
    <recommendedName>
        <fullName evidence="3">Mitochondrial intermembrane space import and assembly protein 40</fullName>
    </recommendedName>
    <alternativeName>
        <fullName evidence="12">Mitochondrial import inner membrane translocase TIM40</fullName>
    </alternativeName>
</protein>
<evidence type="ECO:0000313" key="14">
    <source>
        <dbReference type="EMBL" id="RCI08664.1"/>
    </source>
</evidence>
<dbReference type="GO" id="GO:0005758">
    <property type="term" value="C:mitochondrial intermembrane space"/>
    <property type="evidence" value="ECO:0007669"/>
    <property type="project" value="TreeGrafter"/>
</dbReference>
<reference evidence="14 15" key="1">
    <citation type="journal article" date="2015" name="BMC Genomics">
        <title>Insights from the genome of Ophiocordyceps polyrhachis-furcata to pathogenicity and host specificity in insect fungi.</title>
        <authorList>
            <person name="Wichadakul D."/>
            <person name="Kobmoo N."/>
            <person name="Ingsriswang S."/>
            <person name="Tangphatsornruang S."/>
            <person name="Chantasingh D."/>
            <person name="Luangsa-ard J.J."/>
            <person name="Eurwilaichitr L."/>
        </authorList>
    </citation>
    <scope>NUCLEOTIDE SEQUENCE [LARGE SCALE GENOMIC DNA]</scope>
    <source>
        <strain evidence="14 15">BCC 54312</strain>
    </source>
</reference>
<feature type="compositionally biased region" description="Polar residues" evidence="13">
    <location>
        <begin position="104"/>
        <end position="113"/>
    </location>
</feature>
<evidence type="ECO:0000256" key="5">
    <source>
        <dbReference type="ARBA" id="ARBA00022927"/>
    </source>
</evidence>
<keyword evidence="10" id="KW-0676">Redox-active center</keyword>
<dbReference type="PROSITE" id="PS51808">
    <property type="entry name" value="CHCH"/>
    <property type="match status" value="1"/>
</dbReference>
<evidence type="ECO:0000256" key="3">
    <source>
        <dbReference type="ARBA" id="ARBA00013714"/>
    </source>
</evidence>
<feature type="region of interest" description="Disordered" evidence="13">
    <location>
        <begin position="96"/>
        <end position="147"/>
    </location>
</feature>
<evidence type="ECO:0000256" key="13">
    <source>
        <dbReference type="SAM" id="MobiDB-lite"/>
    </source>
</evidence>
<feature type="compositionally biased region" description="Basic and acidic residues" evidence="13">
    <location>
        <begin position="262"/>
        <end position="317"/>
    </location>
</feature>
<dbReference type="EMBL" id="LKCN02000018">
    <property type="protein sequence ID" value="RCI08664.1"/>
    <property type="molecule type" value="Genomic_DNA"/>
</dbReference>
<dbReference type="GO" id="GO:0015035">
    <property type="term" value="F:protein-disulfide reductase activity"/>
    <property type="evidence" value="ECO:0007669"/>
    <property type="project" value="InterPro"/>
</dbReference>
<evidence type="ECO:0000256" key="8">
    <source>
        <dbReference type="ARBA" id="ARBA00023128"/>
    </source>
</evidence>
<comment type="function">
    <text evidence="11">Required for the import and folding of small cysteine-containing proteins (small Tim) in the mitochondrial intermembrane space (IMS). Forms a redox cycle with ERV1 that involves a disulfide relay system. Precursor proteins to be imported into the IMS are translocated in their reduced form into the mitochondria. The oxidized form of MIA40 forms a transient intermolecular disulfide bridge with the reduced precursor protein, resulting in oxidation of the precursor protein that now contains an intramolecular disulfide bond and is able to undergo folding in the IMS.</text>
</comment>
<dbReference type="OrthoDB" id="7481291at2759"/>
<comment type="caution">
    <text evidence="14">The sequence shown here is derived from an EMBL/GenBank/DDBJ whole genome shotgun (WGS) entry which is preliminary data.</text>
</comment>
<feature type="region of interest" description="Disordered" evidence="13">
    <location>
        <begin position="223"/>
        <end position="332"/>
    </location>
</feature>
<dbReference type="AlphaFoldDB" id="A0A367L2L5"/>
<dbReference type="Gene3D" id="1.10.287.2900">
    <property type="match status" value="1"/>
</dbReference>
<evidence type="ECO:0000256" key="9">
    <source>
        <dbReference type="ARBA" id="ARBA00023157"/>
    </source>
</evidence>
<name>A0A367L2L5_9HYPO</name>
<keyword evidence="6" id="KW-0560">Oxidoreductase</keyword>
<dbReference type="PANTHER" id="PTHR21622:SF0">
    <property type="entry name" value="COILED-COIL-HELIX-COILED-COIL-HELIX DOMAIN CONTAINING 4"/>
    <property type="match status" value="1"/>
</dbReference>
<evidence type="ECO:0000256" key="7">
    <source>
        <dbReference type="ARBA" id="ARBA00023010"/>
    </source>
</evidence>
<evidence type="ECO:0000313" key="15">
    <source>
        <dbReference type="Proteomes" id="UP000253664"/>
    </source>
</evidence>
<dbReference type="PANTHER" id="PTHR21622">
    <property type="entry name" value="COILED-COIL-HELIX-COILED-COIL-HELIX DOMAIN CONTAINING 4"/>
    <property type="match status" value="1"/>
</dbReference>
<keyword evidence="7" id="KW-0811">Translocation</keyword>
<accession>A0A367L2L5</accession>
<evidence type="ECO:0000256" key="12">
    <source>
        <dbReference type="ARBA" id="ARBA00033150"/>
    </source>
</evidence>
<evidence type="ECO:0000256" key="4">
    <source>
        <dbReference type="ARBA" id="ARBA00022448"/>
    </source>
</evidence>
<keyword evidence="15" id="KW-1185">Reference proteome</keyword>
<keyword evidence="9" id="KW-1015">Disulfide bond</keyword>
<evidence type="ECO:0000256" key="10">
    <source>
        <dbReference type="ARBA" id="ARBA00023284"/>
    </source>
</evidence>
<dbReference type="STRING" id="1330021.A0A367L2L5"/>
<evidence type="ECO:0000256" key="11">
    <source>
        <dbReference type="ARBA" id="ARBA00024980"/>
    </source>
</evidence>
<evidence type="ECO:0000256" key="1">
    <source>
        <dbReference type="ARBA" id="ARBA00001973"/>
    </source>
</evidence>
<evidence type="ECO:0000256" key="2">
    <source>
        <dbReference type="ARBA" id="ARBA00004164"/>
    </source>
</evidence>
<comment type="cofactor">
    <cofactor evidence="1">
        <name>Cu(2+)</name>
        <dbReference type="ChEBI" id="CHEBI:29036"/>
    </cofactor>
</comment>
<comment type="subcellular location">
    <subcellularLocation>
        <location evidence="2">Mitochondrion inner membrane</location>
        <topology evidence="2">Single-pass type II membrane protein</topology>
        <orientation evidence="2">Intermembrane side</orientation>
    </subcellularLocation>
</comment>